<evidence type="ECO:0000256" key="1">
    <source>
        <dbReference type="SAM" id="MobiDB-lite"/>
    </source>
</evidence>
<proteinExistence type="predicted"/>
<dbReference type="KEGG" id="nbr:O3I_005810"/>
<gene>
    <name evidence="2" type="ORF">O3I_005810</name>
</gene>
<dbReference type="EMBL" id="CP003876">
    <property type="protein sequence ID" value="AFT99124.1"/>
    <property type="molecule type" value="Genomic_DNA"/>
</dbReference>
<accession>K0EQN1</accession>
<keyword evidence="3" id="KW-1185">Reference proteome</keyword>
<name>K0EQN1_NOCB7</name>
<evidence type="ECO:0000313" key="2">
    <source>
        <dbReference type="EMBL" id="AFT99124.1"/>
    </source>
</evidence>
<dbReference type="AlphaFoldDB" id="K0EQN1"/>
<dbReference type="STRING" id="1133849.O3I_005810"/>
<evidence type="ECO:0000313" key="3">
    <source>
        <dbReference type="Proteomes" id="UP000006304"/>
    </source>
</evidence>
<protein>
    <submittedName>
        <fullName evidence="2">Uncharacterized protein</fullName>
    </submittedName>
</protein>
<feature type="region of interest" description="Disordered" evidence="1">
    <location>
        <begin position="38"/>
        <end position="61"/>
    </location>
</feature>
<dbReference type="Proteomes" id="UP000006304">
    <property type="component" value="Chromosome"/>
</dbReference>
<sequence length="61" mass="6562">MWGWSTTIAEHAAAGAFTRWPVTEPEPTIVDPDFRTEAEQGEDAPAEQAARAPSCGYDLVG</sequence>
<organism evidence="2 3">
    <name type="scientific">Nocardia brasiliensis (strain ATCC 700358 / HUJEG-1)</name>
    <dbReference type="NCBI Taxonomy" id="1133849"/>
    <lineage>
        <taxon>Bacteria</taxon>
        <taxon>Bacillati</taxon>
        <taxon>Actinomycetota</taxon>
        <taxon>Actinomycetes</taxon>
        <taxon>Mycobacteriales</taxon>
        <taxon>Nocardiaceae</taxon>
        <taxon>Nocardia</taxon>
    </lineage>
</organism>
<reference evidence="2 3" key="1">
    <citation type="journal article" date="2012" name="J. Bacteriol.">
        <title>Complete genome sequence of Nocardia brasiliensis HUJEG-1.</title>
        <authorList>
            <person name="Vera-Cabrera L."/>
            <person name="Ortiz-Lopez R."/>
            <person name="Elizondo-Gonzalez R."/>
            <person name="Perez-Maya A.A."/>
            <person name="Ocampo-Candiani J."/>
        </authorList>
    </citation>
    <scope>NUCLEOTIDE SEQUENCE [LARGE SCALE GENOMIC DNA]</scope>
    <source>
        <strain evidence="3">ATCC 700358</strain>
    </source>
</reference>
<dbReference type="HOGENOM" id="CLU_2918030_0_0_11"/>